<keyword evidence="4 8" id="KW-0547">Nucleotide-binding</keyword>
<dbReference type="GO" id="GO:0042732">
    <property type="term" value="P:D-xylose metabolic process"/>
    <property type="evidence" value="ECO:0007669"/>
    <property type="project" value="UniProtKB-KW"/>
</dbReference>
<evidence type="ECO:0000256" key="3">
    <source>
        <dbReference type="ARBA" id="ARBA00022679"/>
    </source>
</evidence>
<dbReference type="Pfam" id="PF00370">
    <property type="entry name" value="FGGY_N"/>
    <property type="match status" value="1"/>
</dbReference>
<dbReference type="GO" id="GO:0005998">
    <property type="term" value="P:xylulose catabolic process"/>
    <property type="evidence" value="ECO:0007669"/>
    <property type="project" value="UniProtKB-UniRule"/>
</dbReference>
<dbReference type="Pfam" id="PF02782">
    <property type="entry name" value="FGGY_C"/>
    <property type="match status" value="1"/>
</dbReference>
<dbReference type="Gene3D" id="3.30.420.40">
    <property type="match status" value="2"/>
</dbReference>
<dbReference type="InterPro" id="IPR018485">
    <property type="entry name" value="FGGY_C"/>
</dbReference>
<feature type="domain" description="Carbohydrate kinase FGGY C-terminal" evidence="11">
    <location>
        <begin position="265"/>
        <end position="446"/>
    </location>
</feature>
<dbReference type="NCBIfam" id="TIGR01312">
    <property type="entry name" value="XylB"/>
    <property type="match status" value="1"/>
</dbReference>
<evidence type="ECO:0000313" key="13">
    <source>
        <dbReference type="Proteomes" id="UP001156870"/>
    </source>
</evidence>
<evidence type="ECO:0000259" key="11">
    <source>
        <dbReference type="Pfam" id="PF02782"/>
    </source>
</evidence>
<dbReference type="GO" id="GO:0005524">
    <property type="term" value="F:ATP binding"/>
    <property type="evidence" value="ECO:0007669"/>
    <property type="project" value="UniProtKB-UniRule"/>
</dbReference>
<dbReference type="RefSeq" id="WP_232595787.1">
    <property type="nucleotide sequence ID" value="NZ_BSPD01000028.1"/>
</dbReference>
<keyword evidence="2 8" id="KW-0859">Xylose metabolism</keyword>
<comment type="similarity">
    <text evidence="1 8 9">Belongs to the FGGY kinase family.</text>
</comment>
<dbReference type="EC" id="2.7.1.17" evidence="8 9"/>
<dbReference type="PROSITE" id="PS00933">
    <property type="entry name" value="FGGY_KINASES_1"/>
    <property type="match status" value="1"/>
</dbReference>
<protein>
    <recommendedName>
        <fullName evidence="8 9">Xylulose kinase</fullName>
        <shortName evidence="8 9">Xylulokinase</shortName>
        <ecNumber evidence="8 9">2.7.1.17</ecNumber>
    </recommendedName>
</protein>
<organism evidence="12 13">
    <name type="scientific">Marinibactrum halimedae</name>
    <dbReference type="NCBI Taxonomy" id="1444977"/>
    <lineage>
        <taxon>Bacteria</taxon>
        <taxon>Pseudomonadati</taxon>
        <taxon>Pseudomonadota</taxon>
        <taxon>Gammaproteobacteria</taxon>
        <taxon>Cellvibrionales</taxon>
        <taxon>Cellvibrionaceae</taxon>
        <taxon>Marinibactrum</taxon>
    </lineage>
</organism>
<comment type="function">
    <text evidence="8">Catalyzes the phosphorylation of D-xylulose to D-xylulose 5-phosphate.</text>
</comment>
<evidence type="ECO:0000256" key="8">
    <source>
        <dbReference type="HAMAP-Rule" id="MF_02220"/>
    </source>
</evidence>
<dbReference type="CDD" id="cd07809">
    <property type="entry name" value="ASKHA_NBD_FGGY_BaXK-like"/>
    <property type="match status" value="1"/>
</dbReference>
<dbReference type="InterPro" id="IPR050406">
    <property type="entry name" value="FGGY_Carb_Kinase"/>
</dbReference>
<dbReference type="EMBL" id="BSPD01000028">
    <property type="protein sequence ID" value="GLS25282.1"/>
    <property type="molecule type" value="Genomic_DNA"/>
</dbReference>
<evidence type="ECO:0000259" key="10">
    <source>
        <dbReference type="Pfam" id="PF00370"/>
    </source>
</evidence>
<evidence type="ECO:0000313" key="12">
    <source>
        <dbReference type="EMBL" id="GLS25282.1"/>
    </source>
</evidence>
<keyword evidence="3 8" id="KW-0808">Transferase</keyword>
<dbReference type="PANTHER" id="PTHR43095">
    <property type="entry name" value="SUGAR KINASE"/>
    <property type="match status" value="1"/>
</dbReference>
<dbReference type="InterPro" id="IPR006000">
    <property type="entry name" value="Xylulokinase"/>
</dbReference>
<sequence>MSQSNSTPLYLGIDLGTQSLKAVLFDPTKSAVVASESSKLDVDRDDEGKAEQNASDWLQAFENAVTALPSDLRQQIAAVGVSGQQHGFVPVDANGEVLTPVKLWCDTATQKECDELYDAVGGPSAAIAHSGNAIVTGYTAPKVRWLKNNNPDAYAKLAHILLPHDYLNFVLTGKYTMEMGDASGTGLLNVQDRCWSAEMISAIDSERDLRHCLPDLIEAHDIAGEVTDKCAQWLGIPAGIPVSCGGGDNMMAAIGTGNVKSGSVTMSLGTSGTVFATSDTPVIAKDGSIAAFCSSTGAWLPLLCTMNCTISTEIMRDLLNAPLDEFDDLIHSAKPGCDGVLTLPFFNGERTPNLPNGKGCVLGLTSTNTTRGNLLRSAAEGATFALRYGLESLITNGLKPTRIILTGGGSGSAQWRQMVADICGLPVVVLEQDEGAALGAALQALWVTNTDGSQAALEELCEAHLALDDSRSCQPNADTQQAYQVIYKRYQQAVSVIANLYE</sequence>
<feature type="domain" description="Carbohydrate kinase FGGY N-terminal" evidence="10">
    <location>
        <begin position="9"/>
        <end position="255"/>
    </location>
</feature>
<feature type="binding site" evidence="8">
    <location>
        <begin position="85"/>
        <end position="86"/>
    </location>
    <ligand>
        <name>substrate</name>
    </ligand>
</feature>
<dbReference type="InterPro" id="IPR018484">
    <property type="entry name" value="FGGY_N"/>
</dbReference>
<dbReference type="InterPro" id="IPR000577">
    <property type="entry name" value="Carb_kinase_FGGY"/>
</dbReference>
<dbReference type="SUPFAM" id="SSF53067">
    <property type="entry name" value="Actin-like ATPase domain"/>
    <property type="match status" value="2"/>
</dbReference>
<comment type="caution">
    <text evidence="12">The sequence shown here is derived from an EMBL/GenBank/DDBJ whole genome shotgun (WGS) entry which is preliminary data.</text>
</comment>
<dbReference type="HAMAP" id="MF_02220">
    <property type="entry name" value="XylB"/>
    <property type="match status" value="1"/>
</dbReference>
<accession>A0AA37WNU5</accession>
<gene>
    <name evidence="8 9" type="primary">xylB</name>
    <name evidence="12" type="ORF">GCM10007877_09960</name>
</gene>
<keyword evidence="13" id="KW-1185">Reference proteome</keyword>
<dbReference type="Proteomes" id="UP001156870">
    <property type="component" value="Unassembled WGS sequence"/>
</dbReference>
<evidence type="ECO:0000256" key="1">
    <source>
        <dbReference type="ARBA" id="ARBA00009156"/>
    </source>
</evidence>
<evidence type="ECO:0000256" key="7">
    <source>
        <dbReference type="ARBA" id="ARBA00023277"/>
    </source>
</evidence>
<dbReference type="AlphaFoldDB" id="A0AA37WNU5"/>
<proteinExistence type="inferred from homology"/>
<keyword evidence="5 8" id="KW-0418">Kinase</keyword>
<name>A0AA37WNU5_9GAMM</name>
<keyword evidence="6 8" id="KW-0067">ATP-binding</keyword>
<evidence type="ECO:0000256" key="4">
    <source>
        <dbReference type="ARBA" id="ARBA00022741"/>
    </source>
</evidence>
<dbReference type="GO" id="GO:0004856">
    <property type="term" value="F:D-xylulokinase activity"/>
    <property type="evidence" value="ECO:0007669"/>
    <property type="project" value="UniProtKB-UniRule"/>
</dbReference>
<dbReference type="InterPro" id="IPR043129">
    <property type="entry name" value="ATPase_NBD"/>
</dbReference>
<evidence type="ECO:0000256" key="9">
    <source>
        <dbReference type="RuleBase" id="RU364073"/>
    </source>
</evidence>
<evidence type="ECO:0000256" key="6">
    <source>
        <dbReference type="ARBA" id="ARBA00022840"/>
    </source>
</evidence>
<dbReference type="PIRSF" id="PIRSF000538">
    <property type="entry name" value="GlpK"/>
    <property type="match status" value="1"/>
</dbReference>
<reference evidence="12 13" key="1">
    <citation type="journal article" date="2014" name="Int. J. Syst. Evol. Microbiol.">
        <title>Complete genome sequence of Corynebacterium casei LMG S-19264T (=DSM 44701T), isolated from a smear-ripened cheese.</title>
        <authorList>
            <consortium name="US DOE Joint Genome Institute (JGI-PGF)"/>
            <person name="Walter F."/>
            <person name="Albersmeier A."/>
            <person name="Kalinowski J."/>
            <person name="Ruckert C."/>
        </authorList>
    </citation>
    <scope>NUCLEOTIDE SEQUENCE [LARGE SCALE GENOMIC DNA]</scope>
    <source>
        <strain evidence="12 13">NBRC 110095</strain>
    </source>
</reference>
<dbReference type="InterPro" id="IPR018483">
    <property type="entry name" value="Carb_kinase_FGGY_CS"/>
</dbReference>
<evidence type="ECO:0000256" key="5">
    <source>
        <dbReference type="ARBA" id="ARBA00022777"/>
    </source>
</evidence>
<feature type="active site" description="Proton acceptor" evidence="8">
    <location>
        <position position="248"/>
    </location>
</feature>
<keyword evidence="7 8" id="KW-0119">Carbohydrate metabolism</keyword>
<feature type="site" description="Important for activity" evidence="8">
    <location>
        <position position="14"/>
    </location>
</feature>
<comment type="catalytic activity">
    <reaction evidence="8 9">
        <text>D-xylulose + ATP = D-xylulose 5-phosphate + ADP + H(+)</text>
        <dbReference type="Rhea" id="RHEA:10964"/>
        <dbReference type="ChEBI" id="CHEBI:15378"/>
        <dbReference type="ChEBI" id="CHEBI:17140"/>
        <dbReference type="ChEBI" id="CHEBI:30616"/>
        <dbReference type="ChEBI" id="CHEBI:57737"/>
        <dbReference type="ChEBI" id="CHEBI:456216"/>
        <dbReference type="EC" id="2.7.1.17"/>
    </reaction>
</comment>
<evidence type="ECO:0000256" key="2">
    <source>
        <dbReference type="ARBA" id="ARBA00022629"/>
    </source>
</evidence>
<dbReference type="PANTHER" id="PTHR43095:SF5">
    <property type="entry name" value="XYLULOSE KINASE"/>
    <property type="match status" value="1"/>
</dbReference>